<dbReference type="EMBL" id="CP000157">
    <property type="protein sequence ID" value="ABC62692.1"/>
    <property type="molecule type" value="Genomic_DNA"/>
</dbReference>
<accession>Q2NC99</accession>
<reference evidence="2" key="1">
    <citation type="journal article" date="2009" name="J. Bacteriol.">
        <title>Complete genome sequence of Erythrobacter litoralis HTCC2594.</title>
        <authorList>
            <person name="Oh H.M."/>
            <person name="Giovannoni S.J."/>
            <person name="Ferriera S."/>
            <person name="Johnson J."/>
            <person name="Cho J.C."/>
        </authorList>
    </citation>
    <scope>NUCLEOTIDE SEQUENCE [LARGE SCALE GENOMIC DNA]</scope>
    <source>
        <strain evidence="2">HTCC2594</strain>
    </source>
</reference>
<organism evidence="1 2">
    <name type="scientific">Erythrobacter litoralis (strain HTCC2594)</name>
    <dbReference type="NCBI Taxonomy" id="314225"/>
    <lineage>
        <taxon>Bacteria</taxon>
        <taxon>Pseudomonadati</taxon>
        <taxon>Pseudomonadota</taxon>
        <taxon>Alphaproteobacteria</taxon>
        <taxon>Sphingomonadales</taxon>
        <taxon>Erythrobacteraceae</taxon>
        <taxon>Erythrobacter/Porphyrobacter group</taxon>
        <taxon>Erythrobacter</taxon>
    </lineage>
</organism>
<dbReference type="Proteomes" id="UP000008808">
    <property type="component" value="Chromosome"/>
</dbReference>
<gene>
    <name evidence="1" type="ordered locus">ELI_03000</name>
</gene>
<dbReference type="KEGG" id="eli:ELI_03000"/>
<protein>
    <recommendedName>
        <fullName evidence="3">Ribose-phosphate pyrophosphokinase</fullName>
    </recommendedName>
</protein>
<sequence>MDRMPRTPSRLDRSVSDWLEAEGIVAPSSPGNIADTARVRALLIAAAREERVVSYSEMLGLLGHRFTRPKMRALCATLDAIDETARAHCEPGLAVLVVRESDGLPGQGWWTGNAGRHEHNGPWKGAEAKRLVEWIQAEVFAYWRQRPSP</sequence>
<dbReference type="HOGENOM" id="CLU_1894842_0_0_5"/>
<dbReference type="eggNOG" id="ENOG5032Z7N">
    <property type="taxonomic scope" value="Bacteria"/>
</dbReference>
<proteinExistence type="predicted"/>
<evidence type="ECO:0000313" key="1">
    <source>
        <dbReference type="EMBL" id="ABC62692.1"/>
    </source>
</evidence>
<dbReference type="AlphaFoldDB" id="Q2NC99"/>
<keyword evidence="2" id="KW-1185">Reference proteome</keyword>
<name>Q2NC99_ERYLH</name>
<evidence type="ECO:0000313" key="2">
    <source>
        <dbReference type="Proteomes" id="UP000008808"/>
    </source>
</evidence>
<evidence type="ECO:0008006" key="3">
    <source>
        <dbReference type="Google" id="ProtNLM"/>
    </source>
</evidence>